<evidence type="ECO:0000313" key="3">
    <source>
        <dbReference type="Proteomes" id="UP001156831"/>
    </source>
</evidence>
<dbReference type="Proteomes" id="UP001156831">
    <property type="component" value="Unassembled WGS sequence"/>
</dbReference>
<evidence type="ECO:0000313" key="2">
    <source>
        <dbReference type="EMBL" id="MDH5832028.1"/>
    </source>
</evidence>
<proteinExistence type="predicted"/>
<feature type="region of interest" description="Disordered" evidence="1">
    <location>
        <begin position="78"/>
        <end position="110"/>
    </location>
</feature>
<gene>
    <name evidence="2" type="ORF">QFW80_16040</name>
</gene>
<comment type="caution">
    <text evidence="2">The sequence shown here is derived from an EMBL/GenBank/DDBJ whole genome shotgun (WGS) entry which is preliminary data.</text>
</comment>
<keyword evidence="3" id="KW-1185">Reference proteome</keyword>
<name>A0ABT6JMX1_9GAMM</name>
<dbReference type="RefSeq" id="WP_280602970.1">
    <property type="nucleotide sequence ID" value="NZ_JARXRN010000028.1"/>
</dbReference>
<feature type="compositionally biased region" description="Low complexity" evidence="1">
    <location>
        <begin position="87"/>
        <end position="97"/>
    </location>
</feature>
<reference evidence="2 3" key="1">
    <citation type="submission" date="2023-04" db="EMBL/GenBank/DDBJ databases">
        <title>Luteimonas sp. M1R5S18.</title>
        <authorList>
            <person name="Sun J.-Q."/>
        </authorList>
    </citation>
    <scope>NUCLEOTIDE SEQUENCE [LARGE SCALE GENOMIC DNA]</scope>
    <source>
        <strain evidence="2 3">M1R5S18</strain>
    </source>
</reference>
<sequence length="110" mass="11435">MRIIFVGGPWHGATDACADPAPDCITAGPDARYVPWADHGATAGVLGGPLQHAHPYVLETLMPPHLLERVQDLLLHGDLESPEHPDASLAPAPAQAAHGVILPPGTHEAA</sequence>
<organism evidence="2 3">
    <name type="scientific">Luteimonas rhizosphaericola</name>
    <dbReference type="NCBI Taxonomy" id="3042024"/>
    <lineage>
        <taxon>Bacteria</taxon>
        <taxon>Pseudomonadati</taxon>
        <taxon>Pseudomonadota</taxon>
        <taxon>Gammaproteobacteria</taxon>
        <taxon>Lysobacterales</taxon>
        <taxon>Lysobacteraceae</taxon>
        <taxon>Luteimonas</taxon>
    </lineage>
</organism>
<dbReference type="EMBL" id="JARXRN010000028">
    <property type="protein sequence ID" value="MDH5832028.1"/>
    <property type="molecule type" value="Genomic_DNA"/>
</dbReference>
<accession>A0ABT6JMX1</accession>
<protein>
    <submittedName>
        <fullName evidence="2">Uncharacterized protein</fullName>
    </submittedName>
</protein>
<evidence type="ECO:0000256" key="1">
    <source>
        <dbReference type="SAM" id="MobiDB-lite"/>
    </source>
</evidence>